<keyword evidence="1" id="KW-0812">Transmembrane</keyword>
<evidence type="ECO:0000259" key="2">
    <source>
        <dbReference type="Pfam" id="PF13194"/>
    </source>
</evidence>
<dbReference type="Pfam" id="PF13194">
    <property type="entry name" value="DUF4010"/>
    <property type="match status" value="1"/>
</dbReference>
<feature type="transmembrane region" description="Helical" evidence="1">
    <location>
        <begin position="6"/>
        <end position="23"/>
    </location>
</feature>
<feature type="transmembrane region" description="Helical" evidence="1">
    <location>
        <begin position="244"/>
        <end position="267"/>
    </location>
</feature>
<dbReference type="AlphaFoldDB" id="A0AA48HGA5"/>
<feature type="domain" description="DUF4010" evidence="2">
    <location>
        <begin position="189"/>
        <end position="402"/>
    </location>
</feature>
<dbReference type="KEGG" id="msea:METESE_26310"/>
<feature type="transmembrane region" description="Helical" evidence="1">
    <location>
        <begin position="407"/>
        <end position="427"/>
    </location>
</feature>
<dbReference type="PANTHER" id="PTHR39084:SF1">
    <property type="entry name" value="DUF4010 DOMAIN-CONTAINING PROTEIN"/>
    <property type="match status" value="1"/>
</dbReference>
<feature type="transmembrane region" description="Helical" evidence="1">
    <location>
        <begin position="184"/>
        <end position="205"/>
    </location>
</feature>
<feature type="transmembrane region" description="Helical" evidence="1">
    <location>
        <begin position="212"/>
        <end position="232"/>
    </location>
</feature>
<dbReference type="InterPro" id="IPR025105">
    <property type="entry name" value="DUF4010"/>
</dbReference>
<gene>
    <name evidence="3" type="ORF">METESE_26310</name>
</gene>
<feature type="transmembrane region" description="Helical" evidence="1">
    <location>
        <begin position="113"/>
        <end position="131"/>
    </location>
</feature>
<feature type="transmembrane region" description="Helical" evidence="1">
    <location>
        <begin position="348"/>
        <end position="368"/>
    </location>
</feature>
<feature type="transmembrane region" description="Helical" evidence="1">
    <location>
        <begin position="35"/>
        <end position="55"/>
    </location>
</feature>
<feature type="transmembrane region" description="Helical" evidence="1">
    <location>
        <begin position="321"/>
        <end position="341"/>
    </location>
</feature>
<feature type="transmembrane region" description="Helical" evidence="1">
    <location>
        <begin position="143"/>
        <end position="164"/>
    </location>
</feature>
<feature type="transmembrane region" description="Helical" evidence="1">
    <location>
        <begin position="90"/>
        <end position="107"/>
    </location>
</feature>
<dbReference type="RefSeq" id="WP_316410378.1">
    <property type="nucleotide sequence ID" value="NZ_AP027081.1"/>
</dbReference>
<evidence type="ECO:0000313" key="4">
    <source>
        <dbReference type="Proteomes" id="UP001228113"/>
    </source>
</evidence>
<dbReference type="EMBL" id="AP027081">
    <property type="protein sequence ID" value="BDU77673.1"/>
    <property type="molecule type" value="Genomic_DNA"/>
</dbReference>
<accession>A0AA48HGA5</accession>
<reference evidence="3" key="1">
    <citation type="journal article" date="2023" name="Int. J. Syst. Evol. Microbiol.">
        <title>Mesoterricola silvestris gen. nov., sp. nov., Mesoterricola sediminis sp. nov., Geothrix oryzae sp. nov., Geothrix edaphica sp. nov., Geothrix rubra sp. nov., and Geothrix limicola sp. nov., six novel members of Acidobacteriota isolated from soils.</title>
        <authorList>
            <person name="Itoh H."/>
            <person name="Sugisawa Y."/>
            <person name="Mise K."/>
            <person name="Xu Z."/>
            <person name="Kuniyasu M."/>
            <person name="Ushijima N."/>
            <person name="Kawano K."/>
            <person name="Kobayashi E."/>
            <person name="Shiratori Y."/>
            <person name="Masuda Y."/>
            <person name="Senoo K."/>
        </authorList>
    </citation>
    <scope>NUCLEOTIDE SEQUENCE</scope>
    <source>
        <strain evidence="3">W786</strain>
    </source>
</reference>
<proteinExistence type="predicted"/>
<evidence type="ECO:0000313" key="3">
    <source>
        <dbReference type="EMBL" id="BDU77673.1"/>
    </source>
</evidence>
<feature type="transmembrane region" description="Helical" evidence="1">
    <location>
        <begin position="61"/>
        <end position="78"/>
    </location>
</feature>
<dbReference type="Proteomes" id="UP001228113">
    <property type="component" value="Chromosome"/>
</dbReference>
<dbReference type="PANTHER" id="PTHR39084">
    <property type="entry name" value="MEMBRANE PROTEIN-RELATED"/>
    <property type="match status" value="1"/>
</dbReference>
<keyword evidence="1" id="KW-1133">Transmembrane helix</keyword>
<sequence length="429" mass="46305">MLPPQLSPFLLTLAISALIGVGLREYYEQEAKFDTFGTVRTFIFIGMLGITVYRIPVLGPWAFLVAMGVLGLFLVVYYRHKVTQRQSPGLIGVLIALLTYCIGPVAIHEPHWYLAATGVTILFVLHSKGRIRKFTDRLETGEVVTACKFLAIAGVVLPLIPVAVPQTGFAGRVFTILPVTPRQIWMAVVVTTAISYAGYVLQTYLYPRKGMLLTGVIGGLYSSTMATLVLAKQTRHQPSLARETAAAILLTTPTMYLRILFLVAAFMPLGALRLVPPFLVLSAITAAGAWIVRRGGAREAGAETPEDGPEIKEKNPLELNAALLFALMFITVSVVTKYVLLHFKDLGLRMLSFLVGASDIVPFIVSVLQGNLGISEPQVLQAVVIATASNNLMKAVYAHLFGNRKAAVLVAAGMGATAVLSFAYVAVAF</sequence>
<protein>
    <recommendedName>
        <fullName evidence="2">DUF4010 domain-containing protein</fullName>
    </recommendedName>
</protein>
<keyword evidence="1" id="KW-0472">Membrane</keyword>
<feature type="transmembrane region" description="Helical" evidence="1">
    <location>
        <begin position="274"/>
        <end position="292"/>
    </location>
</feature>
<evidence type="ECO:0000256" key="1">
    <source>
        <dbReference type="SAM" id="Phobius"/>
    </source>
</evidence>
<feature type="transmembrane region" description="Helical" evidence="1">
    <location>
        <begin position="380"/>
        <end position="400"/>
    </location>
</feature>
<name>A0AA48HGA5_9BACT</name>
<keyword evidence="4" id="KW-1185">Reference proteome</keyword>
<organism evidence="3 4">
    <name type="scientific">Mesoterricola sediminis</name>
    <dbReference type="NCBI Taxonomy" id="2927980"/>
    <lineage>
        <taxon>Bacteria</taxon>
        <taxon>Pseudomonadati</taxon>
        <taxon>Acidobacteriota</taxon>
        <taxon>Holophagae</taxon>
        <taxon>Holophagales</taxon>
        <taxon>Holophagaceae</taxon>
        <taxon>Mesoterricola</taxon>
    </lineage>
</organism>